<evidence type="ECO:0000313" key="11">
    <source>
        <dbReference type="EMBL" id="MBP1474868.1"/>
    </source>
</evidence>
<name>A0ABS4DP88_9GAMM</name>
<keyword evidence="5" id="KW-0472">Membrane</keyword>
<evidence type="ECO:0000256" key="3">
    <source>
        <dbReference type="ARBA" id="ARBA00022452"/>
    </source>
</evidence>
<dbReference type="Gene3D" id="2.170.130.10">
    <property type="entry name" value="TonB-dependent receptor, plug domain"/>
    <property type="match status" value="1"/>
</dbReference>
<feature type="domain" description="TonB-dependent transporter Oar-like beta-barrel" evidence="10">
    <location>
        <begin position="349"/>
        <end position="596"/>
    </location>
</feature>
<dbReference type="PANTHER" id="PTHR30069:SF46">
    <property type="entry name" value="OAR PROTEIN"/>
    <property type="match status" value="1"/>
</dbReference>
<reference evidence="11 12" key="1">
    <citation type="submission" date="2021-04" db="EMBL/GenBank/DDBJ databases">
        <authorList>
            <person name="Huq M.A."/>
        </authorList>
    </citation>
    <scope>NUCLEOTIDE SEQUENCE [LARGE SCALE GENOMIC DNA]</scope>
    <source>
        <strain evidence="11 12">MAH-13</strain>
    </source>
</reference>
<proteinExistence type="predicted"/>
<dbReference type="Pfam" id="PF25183">
    <property type="entry name" value="OMP_b-brl_4"/>
    <property type="match status" value="2"/>
</dbReference>
<gene>
    <name evidence="11" type="ORF">J7I44_11210</name>
</gene>
<keyword evidence="3" id="KW-1134">Transmembrane beta strand</keyword>
<feature type="region of interest" description="Disordered" evidence="7">
    <location>
        <begin position="674"/>
        <end position="693"/>
    </location>
</feature>
<feature type="chain" id="PRO_5045402812" evidence="8">
    <location>
        <begin position="34"/>
        <end position="1023"/>
    </location>
</feature>
<organism evidence="11 12">
    <name type="scientific">Frateuria flava</name>
    <dbReference type="NCBI Taxonomy" id="2821489"/>
    <lineage>
        <taxon>Bacteria</taxon>
        <taxon>Pseudomonadati</taxon>
        <taxon>Pseudomonadota</taxon>
        <taxon>Gammaproteobacteria</taxon>
        <taxon>Lysobacterales</taxon>
        <taxon>Rhodanobacteraceae</taxon>
        <taxon>Frateuria</taxon>
    </lineage>
</organism>
<dbReference type="InterPro" id="IPR037066">
    <property type="entry name" value="Plug_dom_sf"/>
</dbReference>
<dbReference type="InterPro" id="IPR012910">
    <property type="entry name" value="Plug_dom"/>
</dbReference>
<keyword evidence="8" id="KW-0732">Signal</keyword>
<accession>A0ABS4DP88</accession>
<dbReference type="SUPFAM" id="SSF56935">
    <property type="entry name" value="Porins"/>
    <property type="match status" value="1"/>
</dbReference>
<evidence type="ECO:0000256" key="8">
    <source>
        <dbReference type="SAM" id="SignalP"/>
    </source>
</evidence>
<keyword evidence="4" id="KW-0812">Transmembrane</keyword>
<evidence type="ECO:0000259" key="10">
    <source>
        <dbReference type="Pfam" id="PF25183"/>
    </source>
</evidence>
<dbReference type="InterPro" id="IPR057601">
    <property type="entry name" value="Oar-like_b-barrel"/>
</dbReference>
<evidence type="ECO:0000256" key="5">
    <source>
        <dbReference type="ARBA" id="ARBA00023136"/>
    </source>
</evidence>
<evidence type="ECO:0000259" key="9">
    <source>
        <dbReference type="Pfam" id="PF07715"/>
    </source>
</evidence>
<evidence type="ECO:0000256" key="4">
    <source>
        <dbReference type="ARBA" id="ARBA00022692"/>
    </source>
</evidence>
<comment type="caution">
    <text evidence="11">The sequence shown here is derived from an EMBL/GenBank/DDBJ whole genome shotgun (WGS) entry which is preliminary data.</text>
</comment>
<evidence type="ECO:0000313" key="12">
    <source>
        <dbReference type="Proteomes" id="UP000823790"/>
    </source>
</evidence>
<feature type="domain" description="TonB-dependent receptor plug" evidence="9">
    <location>
        <begin position="140"/>
        <end position="237"/>
    </location>
</feature>
<evidence type="ECO:0000256" key="7">
    <source>
        <dbReference type="SAM" id="MobiDB-lite"/>
    </source>
</evidence>
<dbReference type="Pfam" id="PF13620">
    <property type="entry name" value="CarboxypepD_reg"/>
    <property type="match status" value="1"/>
</dbReference>
<keyword evidence="2" id="KW-0813">Transport</keyword>
<dbReference type="Gene3D" id="2.60.40.1120">
    <property type="entry name" value="Carboxypeptidase-like, regulatory domain"/>
    <property type="match status" value="1"/>
</dbReference>
<evidence type="ECO:0000256" key="1">
    <source>
        <dbReference type="ARBA" id="ARBA00004571"/>
    </source>
</evidence>
<protein>
    <submittedName>
        <fullName evidence="11">TonB-dependent receptor</fullName>
    </submittedName>
</protein>
<feature type="signal peptide" evidence="8">
    <location>
        <begin position="1"/>
        <end position="33"/>
    </location>
</feature>
<keyword evidence="6" id="KW-0998">Cell outer membrane</keyword>
<dbReference type="Proteomes" id="UP000823790">
    <property type="component" value="Unassembled WGS sequence"/>
</dbReference>
<comment type="subcellular location">
    <subcellularLocation>
        <location evidence="1">Cell outer membrane</location>
        <topology evidence="1">Multi-pass membrane protein</topology>
    </subcellularLocation>
</comment>
<dbReference type="InterPro" id="IPR039426">
    <property type="entry name" value="TonB-dep_rcpt-like"/>
</dbReference>
<feature type="domain" description="TonB-dependent transporter Oar-like beta-barrel" evidence="10">
    <location>
        <begin position="603"/>
        <end position="950"/>
    </location>
</feature>
<dbReference type="PANTHER" id="PTHR30069">
    <property type="entry name" value="TONB-DEPENDENT OUTER MEMBRANE RECEPTOR"/>
    <property type="match status" value="1"/>
</dbReference>
<dbReference type="Pfam" id="PF07715">
    <property type="entry name" value="Plug"/>
    <property type="match status" value="1"/>
</dbReference>
<dbReference type="InterPro" id="IPR036942">
    <property type="entry name" value="Beta-barrel_TonB_sf"/>
</dbReference>
<evidence type="ECO:0000256" key="2">
    <source>
        <dbReference type="ARBA" id="ARBA00022448"/>
    </source>
</evidence>
<sequence>MNKGYMLRGAQPRRTALTLALAMGLGFTGVAFGQATTGSIFGTAPAAAGETVMVQSTNGTTREVAVDADGRFVVNGLPVGRYTVTLRKDGEVLATQDNVGIAVGGGTSVSFSTANAENAQNLGAVQVVASALPAIDVTSVNSSTIITAADLQKLPVGRSAESIALLAPGAVKGSGFFGNAVSFGGAGVTENAYYVNGYNTGEPYRNTGGFSLPYGSIDQQQTFTGGYDAKYGRSDGGVINQIGKRGTNEWHFGGQIAWAPRFLAEGGKNVYYPTFGELPAGYAVENPELEGTLYRYKQKNKSWETIYSAYVGGPLIKDKLYLFVSAETNKTKGRNIQSIGGNDVYYSNHETHFYGKLDWNIDENNVFELTGLKSEESTGSGAAYDFDYDTLTSGPFSYVNDVNKDEAQFLIGKYTSYIGDNATLSVTYGKGDFKNPVVYGNKSELPAISGSANQNPAYGGPFVTNDQSGFYVYSPDAANHTDGLRVDFDYRLGDHDLSVGIDNMQYTAKNQGQTMSGPGYAWIYSHAANPSRNISTTLNVGAPGGEGYYVARYIFSVQTSMTMDQKAYYLQDVWNVTDNLQLNIGVRNDHFTNYNDLGIAFVDEKNQWEPRLGASWDVNGDSSFKVYGNAGRYYLALPNNVAERAANRSTFTRQYYTYGGMDSNGIPLNLTPVPSADGNPAGPGPVSSNFETGDPKDARQVSALDLKAQYQDEYILGFDKTLGADWVYGAKVTYRELKTAIDDECDPFGSLVPKLESMGLNPDDYYGALVNPYCRLFNPGGTNTFALKSDVDGTYTNVTMTGADWGYDYKAKRTYKGVNLYLEHPFDGKWQGRIDYTWSKNEGNTEGQVRSDFGQGDVSKTENWDSWQLMQYGNGYLSNDRRHQIRIRGAYQFTPEWLVSGVLLAQSGTPKECLGFYGPNEEDPTGYGSDYHFCFGQPSRLGDTGFTPWTKKLNLSVRYTPSFADGKLALQLEVYNVLNEQKPLQLDPRSESRSSVFTVSNTYGQGLYFDPPRYMRLSVSYDF</sequence>
<dbReference type="SUPFAM" id="SSF49452">
    <property type="entry name" value="Starch-binding domain-like"/>
    <property type="match status" value="1"/>
</dbReference>
<keyword evidence="11" id="KW-0675">Receptor</keyword>
<dbReference type="Gene3D" id="2.40.170.20">
    <property type="entry name" value="TonB-dependent receptor, beta-barrel domain"/>
    <property type="match status" value="1"/>
</dbReference>
<keyword evidence="12" id="KW-1185">Reference proteome</keyword>
<evidence type="ECO:0000256" key="6">
    <source>
        <dbReference type="ARBA" id="ARBA00023237"/>
    </source>
</evidence>
<dbReference type="EMBL" id="JAGJRS010000021">
    <property type="protein sequence ID" value="MBP1474868.1"/>
    <property type="molecule type" value="Genomic_DNA"/>
</dbReference>
<dbReference type="InterPro" id="IPR013784">
    <property type="entry name" value="Carb-bd-like_fold"/>
</dbReference>
<dbReference type="RefSeq" id="WP_209620510.1">
    <property type="nucleotide sequence ID" value="NZ_JAGJRS010000021.1"/>
</dbReference>